<dbReference type="InterPro" id="IPR032710">
    <property type="entry name" value="NTF2-like_dom_sf"/>
</dbReference>
<dbReference type="Gene3D" id="3.80.10.10">
    <property type="entry name" value="Ribonuclease Inhibitor"/>
    <property type="match status" value="1"/>
</dbReference>
<keyword evidence="4" id="KW-0433">Leucine-rich repeat</keyword>
<dbReference type="SUPFAM" id="SSF52058">
    <property type="entry name" value="L domain-like"/>
    <property type="match status" value="1"/>
</dbReference>
<dbReference type="InterPro" id="IPR030217">
    <property type="entry name" value="NXF_fam"/>
</dbReference>
<keyword evidence="12" id="KW-1185">Reference proteome</keyword>
<keyword evidence="6" id="KW-0509">mRNA transport</keyword>
<reference evidence="11" key="1">
    <citation type="submission" date="2021-12" db="EMBL/GenBank/DDBJ databases">
        <title>Convergent genome expansion in fungi linked to evolution of root-endophyte symbiosis.</title>
        <authorList>
            <consortium name="DOE Joint Genome Institute"/>
            <person name="Ke Y.-H."/>
            <person name="Bonito G."/>
            <person name="Liao H.-L."/>
            <person name="Looney B."/>
            <person name="Rojas-Flechas A."/>
            <person name="Nash J."/>
            <person name="Hameed K."/>
            <person name="Schadt C."/>
            <person name="Martin F."/>
            <person name="Crous P.W."/>
            <person name="Miettinen O."/>
            <person name="Magnuson J.K."/>
            <person name="Labbe J."/>
            <person name="Jacobson D."/>
            <person name="Doktycz M.J."/>
            <person name="Veneault-Fourrey C."/>
            <person name="Kuo A."/>
            <person name="Mondo S."/>
            <person name="Calhoun S."/>
            <person name="Riley R."/>
            <person name="Ohm R."/>
            <person name="LaButti K."/>
            <person name="Andreopoulos B."/>
            <person name="Pangilinan J."/>
            <person name="Nolan M."/>
            <person name="Tritt A."/>
            <person name="Clum A."/>
            <person name="Lipzen A."/>
            <person name="Daum C."/>
            <person name="Barry K."/>
            <person name="Grigoriev I.V."/>
            <person name="Vilgalys R."/>
        </authorList>
    </citation>
    <scope>NUCLEOTIDE SEQUENCE</scope>
    <source>
        <strain evidence="11">PMI_201</strain>
    </source>
</reference>
<dbReference type="Gene3D" id="1.10.8.10">
    <property type="entry name" value="DNA helicase RuvA subunit, C-terminal domain"/>
    <property type="match status" value="1"/>
</dbReference>
<dbReference type="EMBL" id="JAJTJA010000004">
    <property type="protein sequence ID" value="KAH8700599.1"/>
    <property type="molecule type" value="Genomic_DNA"/>
</dbReference>
<dbReference type="Pfam" id="PF03943">
    <property type="entry name" value="TAP_C"/>
    <property type="match status" value="1"/>
</dbReference>
<evidence type="ECO:0000256" key="8">
    <source>
        <dbReference type="SAM" id="MobiDB-lite"/>
    </source>
</evidence>
<dbReference type="SUPFAM" id="SSF46934">
    <property type="entry name" value="UBA-like"/>
    <property type="match status" value="1"/>
</dbReference>
<dbReference type="SMART" id="SM00804">
    <property type="entry name" value="TAP_C"/>
    <property type="match status" value="1"/>
</dbReference>
<dbReference type="InterPro" id="IPR018222">
    <property type="entry name" value="Nuclear_transport_factor_2_euk"/>
</dbReference>
<dbReference type="AlphaFoldDB" id="A0AAD4KV77"/>
<evidence type="ECO:0000256" key="5">
    <source>
        <dbReference type="ARBA" id="ARBA00022737"/>
    </source>
</evidence>
<evidence type="ECO:0000259" key="10">
    <source>
        <dbReference type="PROSITE" id="PS51281"/>
    </source>
</evidence>
<dbReference type="CDD" id="cd14342">
    <property type="entry name" value="UBA_TAP-C"/>
    <property type="match status" value="1"/>
</dbReference>
<evidence type="ECO:0000256" key="2">
    <source>
        <dbReference type="ARBA" id="ARBA00009285"/>
    </source>
</evidence>
<dbReference type="Pfam" id="PF00560">
    <property type="entry name" value="LRR_1"/>
    <property type="match status" value="1"/>
</dbReference>
<evidence type="ECO:0000256" key="7">
    <source>
        <dbReference type="ARBA" id="ARBA00023242"/>
    </source>
</evidence>
<dbReference type="PANTHER" id="PTHR10662:SF22">
    <property type="entry name" value="NUCLEAR RNA EXPORT FACTOR 1"/>
    <property type="match status" value="1"/>
</dbReference>
<feature type="region of interest" description="Disordered" evidence="8">
    <location>
        <begin position="1"/>
        <end position="75"/>
    </location>
</feature>
<comment type="similarity">
    <text evidence="2">Belongs to the NXF family.</text>
</comment>
<comment type="subcellular location">
    <subcellularLocation>
        <location evidence="1">Nucleus</location>
    </subcellularLocation>
</comment>
<dbReference type="SUPFAM" id="SSF54427">
    <property type="entry name" value="NTF2-like"/>
    <property type="match status" value="1"/>
</dbReference>
<feature type="domain" description="TAP-C" evidence="10">
    <location>
        <begin position="591"/>
        <end position="646"/>
    </location>
</feature>
<gene>
    <name evidence="11" type="ORF">BGW36DRAFT_374523</name>
</gene>
<dbReference type="RefSeq" id="XP_046074305.1">
    <property type="nucleotide sequence ID" value="XM_046215682.1"/>
</dbReference>
<dbReference type="GeneID" id="70245969"/>
<protein>
    <submittedName>
        <fullName evidence="11">mRNA export factor mex67</fullName>
    </submittedName>
</protein>
<dbReference type="InterPro" id="IPR032675">
    <property type="entry name" value="LRR_dom_sf"/>
</dbReference>
<evidence type="ECO:0000259" key="9">
    <source>
        <dbReference type="PROSITE" id="PS50177"/>
    </source>
</evidence>
<dbReference type="InterPro" id="IPR001611">
    <property type="entry name" value="Leu-rich_rpt"/>
</dbReference>
<dbReference type="PROSITE" id="PS50177">
    <property type="entry name" value="NTF2_DOMAIN"/>
    <property type="match status" value="1"/>
</dbReference>
<evidence type="ECO:0000256" key="1">
    <source>
        <dbReference type="ARBA" id="ARBA00004123"/>
    </source>
</evidence>
<organism evidence="11 12">
    <name type="scientific">Talaromyces proteolyticus</name>
    <dbReference type="NCBI Taxonomy" id="1131652"/>
    <lineage>
        <taxon>Eukaryota</taxon>
        <taxon>Fungi</taxon>
        <taxon>Dikarya</taxon>
        <taxon>Ascomycota</taxon>
        <taxon>Pezizomycotina</taxon>
        <taxon>Eurotiomycetes</taxon>
        <taxon>Eurotiomycetidae</taxon>
        <taxon>Eurotiales</taxon>
        <taxon>Trichocomaceae</taxon>
        <taxon>Talaromyces</taxon>
        <taxon>Talaromyces sect. Bacilispori</taxon>
    </lineage>
</organism>
<dbReference type="GO" id="GO:0003723">
    <property type="term" value="F:RNA binding"/>
    <property type="evidence" value="ECO:0007669"/>
    <property type="project" value="TreeGrafter"/>
</dbReference>
<comment type="caution">
    <text evidence="11">The sequence shown here is derived from an EMBL/GenBank/DDBJ whole genome shotgun (WGS) entry which is preliminary data.</text>
</comment>
<evidence type="ECO:0000313" key="12">
    <source>
        <dbReference type="Proteomes" id="UP001201262"/>
    </source>
</evidence>
<name>A0AAD4KV77_9EURO</name>
<dbReference type="InterPro" id="IPR009060">
    <property type="entry name" value="UBA-like_sf"/>
</dbReference>
<evidence type="ECO:0000256" key="4">
    <source>
        <dbReference type="ARBA" id="ARBA00022614"/>
    </source>
</evidence>
<dbReference type="GO" id="GO:0016973">
    <property type="term" value="P:poly(A)+ mRNA export from nucleus"/>
    <property type="evidence" value="ECO:0007669"/>
    <property type="project" value="TreeGrafter"/>
</dbReference>
<proteinExistence type="inferred from homology"/>
<evidence type="ECO:0000313" key="11">
    <source>
        <dbReference type="EMBL" id="KAH8700599.1"/>
    </source>
</evidence>
<sequence>MPMLGINSRSMAKKGPQNRASTTNRGGIRKNLATRRTDRDGDLDMAGGVDKTRGAKRGRGRGGAQPRDGTKSKFNADRIKTALECDDGTFQANTRQGGPSLEEISVTGWKESKAASNADGGVQGTVDWLEKKLPSTKAGRKNIIKHRVEGDAIIVSIRPEILDRMLHLNGYTFAGASLTVEKNEASSVSTEDMKKMLKVFLSNRFIPNSKILNLQSLASDPILSEIGLFRSPTSESKFYQALMKVWSLEFPSQQASQDAIANLSLANNALSTTQPVTILSQNFPNLKALDLSGNSFQDEKSLSGWRWKFRQLEFLDLSNNPISSMPHFKDTMMKWYPKLKTLNNVQVRTDEEVAAQSRAPIPVQAPFFHDEGNIAENFIRKFFAGFDADRNGTVNIYYDANSTFTYNINTAAPRAAQDTSGTAGWDNWIKNSRNLKRINHLPARMNRLYIGTDQIRKMWNIMPRTQHAPLDQPMKWLFECHLIPFLPDQNGQLSPGVGGFLIMVHGQFDEMAGSKVETRSFDRTFVLGPSQGPEKVRVISDMLTLRAYGGYGAWDPSTQLNPPQAPPTHVVHPEAPQGYGTPAAGKSDVQVQQEQLVLQLSFNTKLKLEFAQRVLAQLNWNLEAAIKTFEESKAKNEIPAEAWLAIGP</sequence>
<dbReference type="PROSITE" id="PS51281">
    <property type="entry name" value="TAP_C"/>
    <property type="match status" value="1"/>
</dbReference>
<feature type="domain" description="NTF2" evidence="9">
    <location>
        <begin position="374"/>
        <end position="545"/>
    </location>
</feature>
<keyword evidence="7" id="KW-0539">Nucleus</keyword>
<dbReference type="PANTHER" id="PTHR10662">
    <property type="entry name" value="NUCLEAR RNA EXPORT FACTOR"/>
    <property type="match status" value="1"/>
</dbReference>
<dbReference type="GO" id="GO:0005634">
    <property type="term" value="C:nucleus"/>
    <property type="evidence" value="ECO:0007669"/>
    <property type="project" value="UniProtKB-SubCell"/>
</dbReference>
<dbReference type="Pfam" id="PF22602">
    <property type="entry name" value="NXF_NTF2"/>
    <property type="match status" value="1"/>
</dbReference>
<keyword evidence="5" id="KW-0677">Repeat</keyword>
<dbReference type="Gene3D" id="3.10.450.50">
    <property type="match status" value="1"/>
</dbReference>
<dbReference type="Proteomes" id="UP001201262">
    <property type="component" value="Unassembled WGS sequence"/>
</dbReference>
<accession>A0AAD4KV77</accession>
<evidence type="ECO:0000256" key="3">
    <source>
        <dbReference type="ARBA" id="ARBA00022448"/>
    </source>
</evidence>
<keyword evidence="3" id="KW-0813">Transport</keyword>
<dbReference type="FunFam" id="3.10.450.50:FF:000013">
    <property type="entry name" value="mRNA export factor mex67"/>
    <property type="match status" value="1"/>
</dbReference>
<dbReference type="PROSITE" id="PS51450">
    <property type="entry name" value="LRR"/>
    <property type="match status" value="1"/>
</dbReference>
<dbReference type="InterPro" id="IPR002075">
    <property type="entry name" value="NTF2_dom"/>
</dbReference>
<evidence type="ECO:0000256" key="6">
    <source>
        <dbReference type="ARBA" id="ARBA00022816"/>
    </source>
</evidence>
<dbReference type="InterPro" id="IPR005637">
    <property type="entry name" value="TAP_C_dom"/>
</dbReference>